<organism evidence="2 3">
    <name type="scientific">Actinidia rufa</name>
    <dbReference type="NCBI Taxonomy" id="165716"/>
    <lineage>
        <taxon>Eukaryota</taxon>
        <taxon>Viridiplantae</taxon>
        <taxon>Streptophyta</taxon>
        <taxon>Embryophyta</taxon>
        <taxon>Tracheophyta</taxon>
        <taxon>Spermatophyta</taxon>
        <taxon>Magnoliopsida</taxon>
        <taxon>eudicotyledons</taxon>
        <taxon>Gunneridae</taxon>
        <taxon>Pentapetalae</taxon>
        <taxon>asterids</taxon>
        <taxon>Ericales</taxon>
        <taxon>Actinidiaceae</taxon>
        <taxon>Actinidia</taxon>
    </lineage>
</organism>
<dbReference type="AlphaFoldDB" id="A0A7J0EEA1"/>
<dbReference type="EMBL" id="BJWL01000003">
    <property type="protein sequence ID" value="GFY84824.1"/>
    <property type="molecule type" value="Genomic_DNA"/>
</dbReference>
<accession>A0A7J0EEA1</accession>
<proteinExistence type="predicted"/>
<reference evidence="2 3" key="1">
    <citation type="submission" date="2019-07" db="EMBL/GenBank/DDBJ databases">
        <title>De Novo Assembly of kiwifruit Actinidia rufa.</title>
        <authorList>
            <person name="Sugita-Konishi S."/>
            <person name="Sato K."/>
            <person name="Mori E."/>
            <person name="Abe Y."/>
            <person name="Kisaki G."/>
            <person name="Hamano K."/>
            <person name="Suezawa K."/>
            <person name="Otani M."/>
            <person name="Fukuda T."/>
            <person name="Manabe T."/>
            <person name="Gomi K."/>
            <person name="Tabuchi M."/>
            <person name="Akimitsu K."/>
            <person name="Kataoka I."/>
        </authorList>
    </citation>
    <scope>NUCLEOTIDE SEQUENCE [LARGE SCALE GENOMIC DNA]</scope>
    <source>
        <strain evidence="3">cv. Fuchu</strain>
    </source>
</reference>
<feature type="region of interest" description="Disordered" evidence="1">
    <location>
        <begin position="1"/>
        <end position="41"/>
    </location>
</feature>
<comment type="caution">
    <text evidence="2">The sequence shown here is derived from an EMBL/GenBank/DDBJ whole genome shotgun (WGS) entry which is preliminary data.</text>
</comment>
<evidence type="ECO:0000256" key="1">
    <source>
        <dbReference type="SAM" id="MobiDB-lite"/>
    </source>
</evidence>
<evidence type="ECO:0000313" key="2">
    <source>
        <dbReference type="EMBL" id="GFY84824.1"/>
    </source>
</evidence>
<protein>
    <submittedName>
        <fullName evidence="2">Uncharacterized protein</fullName>
    </submittedName>
</protein>
<evidence type="ECO:0000313" key="3">
    <source>
        <dbReference type="Proteomes" id="UP000585474"/>
    </source>
</evidence>
<name>A0A7J0EEA1_9ERIC</name>
<keyword evidence="3" id="KW-1185">Reference proteome</keyword>
<dbReference type="Proteomes" id="UP000585474">
    <property type="component" value="Unassembled WGS sequence"/>
</dbReference>
<sequence length="103" mass="11277">MFTPQRKVWSGWPLTPRSEKNGSGSGSGENGGTMDRNSMVEKISKLENEETSLSDMTWGCKSLVTSHGDVKVCIEHHCQIEYADIDFGVNVRHVKCDGGMVSG</sequence>
<gene>
    <name evidence="2" type="ORF">Acr_03g0015980</name>
</gene>